<organism evidence="3">
    <name type="scientific">marine metagenome</name>
    <dbReference type="NCBI Taxonomy" id="408172"/>
    <lineage>
        <taxon>unclassified sequences</taxon>
        <taxon>metagenomes</taxon>
        <taxon>ecological metagenomes</taxon>
    </lineage>
</organism>
<feature type="transmembrane region" description="Helical" evidence="1">
    <location>
        <begin position="6"/>
        <end position="27"/>
    </location>
</feature>
<evidence type="ECO:0000256" key="1">
    <source>
        <dbReference type="SAM" id="Phobius"/>
    </source>
</evidence>
<keyword evidence="1" id="KW-0472">Membrane</keyword>
<accession>A0A382INK2</accession>
<feature type="transmembrane region" description="Helical" evidence="1">
    <location>
        <begin position="47"/>
        <end position="67"/>
    </location>
</feature>
<sequence length="436" mass="47342">MGIIFEIIGALGPLLVVVLIIGTIVALNRNRDMDEGEPGVGTIRRLYYYGSCFVSLMVAAAGVILLLDFLADRLLGPRVLSGGEVQLAMGIALSIVGILVWILHWRLVGRSVASYQYESRTNSRKIYIYLVMGIAAVFGAAGLVSMLRWAIAGAGFDGTHIASPVVWGALWVSHWKIDLSDGEPRASNMFARRTYTYFTSFYGLILLSVGLGVLLAQLLNGIYNTIFSTDLLSSGSDFIFNSTNGSAASVAVVGGVYWMWHWHRMSKGDMESLLRQIYLYMFAILCSAIVTVGSISGFIFGVLKWFTVDASAASHFGFLPSLIAVMITGGSVWIYHFAVVRQETPLGAGGLLGSRRVYRYLLASLGLLTLSFGLVTLFSIFLDILFRGASPVIAGTDGSWTPIIAAVTLLATGTPLWGMHWFEAQSNVEKVGIEER</sequence>
<feature type="transmembrane region" description="Helical" evidence="1">
    <location>
        <begin position="360"/>
        <end position="382"/>
    </location>
</feature>
<proteinExistence type="predicted"/>
<feature type="transmembrane region" description="Helical" evidence="1">
    <location>
        <begin position="194"/>
        <end position="218"/>
    </location>
</feature>
<dbReference type="AlphaFoldDB" id="A0A382INK2"/>
<feature type="domain" description="DUF5671" evidence="2">
    <location>
        <begin position="45"/>
        <end position="152"/>
    </location>
</feature>
<feature type="transmembrane region" description="Helical" evidence="1">
    <location>
        <begin position="318"/>
        <end position="339"/>
    </location>
</feature>
<gene>
    <name evidence="3" type="ORF">METZ01_LOCUS253641</name>
</gene>
<feature type="domain" description="DUF5671" evidence="2">
    <location>
        <begin position="356"/>
        <end position="426"/>
    </location>
</feature>
<feature type="transmembrane region" description="Helical" evidence="1">
    <location>
        <begin position="402"/>
        <end position="422"/>
    </location>
</feature>
<name>A0A382INK2_9ZZZZ</name>
<protein>
    <recommendedName>
        <fullName evidence="2">DUF5671 domain-containing protein</fullName>
    </recommendedName>
</protein>
<feature type="transmembrane region" description="Helical" evidence="1">
    <location>
        <begin position="150"/>
        <end position="173"/>
    </location>
</feature>
<dbReference type="InterPro" id="IPR043728">
    <property type="entry name" value="DUF5671"/>
</dbReference>
<keyword evidence="1" id="KW-1133">Transmembrane helix</keyword>
<dbReference type="Pfam" id="PF18920">
    <property type="entry name" value="DUF5671"/>
    <property type="match status" value="3"/>
</dbReference>
<feature type="transmembrane region" description="Helical" evidence="1">
    <location>
        <begin position="238"/>
        <end position="258"/>
    </location>
</feature>
<feature type="domain" description="DUF5671" evidence="2">
    <location>
        <begin position="193"/>
        <end position="329"/>
    </location>
</feature>
<reference evidence="3" key="1">
    <citation type="submission" date="2018-05" db="EMBL/GenBank/DDBJ databases">
        <authorList>
            <person name="Lanie J.A."/>
            <person name="Ng W.-L."/>
            <person name="Kazmierczak K.M."/>
            <person name="Andrzejewski T.M."/>
            <person name="Davidsen T.M."/>
            <person name="Wayne K.J."/>
            <person name="Tettelin H."/>
            <person name="Glass J.I."/>
            <person name="Rusch D."/>
            <person name="Podicherti R."/>
            <person name="Tsui H.-C.T."/>
            <person name="Winkler M.E."/>
        </authorList>
    </citation>
    <scope>NUCLEOTIDE SEQUENCE</scope>
</reference>
<feature type="transmembrane region" description="Helical" evidence="1">
    <location>
        <begin position="126"/>
        <end position="144"/>
    </location>
</feature>
<feature type="non-terminal residue" evidence="3">
    <location>
        <position position="436"/>
    </location>
</feature>
<keyword evidence="1" id="KW-0812">Transmembrane</keyword>
<evidence type="ECO:0000313" key="3">
    <source>
        <dbReference type="EMBL" id="SVC00787.1"/>
    </source>
</evidence>
<dbReference type="EMBL" id="UINC01068279">
    <property type="protein sequence ID" value="SVC00787.1"/>
    <property type="molecule type" value="Genomic_DNA"/>
</dbReference>
<evidence type="ECO:0000259" key="2">
    <source>
        <dbReference type="Pfam" id="PF18920"/>
    </source>
</evidence>
<feature type="transmembrane region" description="Helical" evidence="1">
    <location>
        <begin position="279"/>
        <end position="306"/>
    </location>
</feature>
<feature type="transmembrane region" description="Helical" evidence="1">
    <location>
        <begin position="87"/>
        <end position="105"/>
    </location>
</feature>